<dbReference type="Pfam" id="PF08495">
    <property type="entry name" value="FIST"/>
    <property type="match status" value="1"/>
</dbReference>
<dbReference type="NCBIfam" id="TIGR00229">
    <property type="entry name" value="sensory_box"/>
    <property type="match status" value="2"/>
</dbReference>
<evidence type="ECO:0000313" key="5">
    <source>
        <dbReference type="Proteomes" id="UP000256695"/>
    </source>
</evidence>
<dbReference type="PROSITE" id="PS50112">
    <property type="entry name" value="PAS"/>
    <property type="match status" value="2"/>
</dbReference>
<dbReference type="InterPro" id="IPR003607">
    <property type="entry name" value="HD/PDEase_dom"/>
</dbReference>
<dbReference type="SUPFAM" id="SSF55785">
    <property type="entry name" value="PYP-like sensor domain (PAS domain)"/>
    <property type="match status" value="2"/>
</dbReference>
<dbReference type="SMART" id="SM00086">
    <property type="entry name" value="PAC"/>
    <property type="match status" value="2"/>
</dbReference>
<dbReference type="Proteomes" id="UP000256695">
    <property type="component" value="Unassembled WGS sequence"/>
</dbReference>
<feature type="domain" description="PAS" evidence="1">
    <location>
        <begin position="549"/>
        <end position="618"/>
    </location>
</feature>
<dbReference type="PROSITE" id="PS51832">
    <property type="entry name" value="HD_GYP"/>
    <property type="match status" value="1"/>
</dbReference>
<evidence type="ECO:0000259" key="3">
    <source>
        <dbReference type="PROSITE" id="PS51832"/>
    </source>
</evidence>
<feature type="domain" description="PAC" evidence="2">
    <location>
        <begin position="480"/>
        <end position="534"/>
    </location>
</feature>
<dbReference type="InterPro" id="IPR013702">
    <property type="entry name" value="FIST_domain_N"/>
</dbReference>
<evidence type="ECO:0000259" key="2">
    <source>
        <dbReference type="PROSITE" id="PS50113"/>
    </source>
</evidence>
<dbReference type="InterPro" id="IPR019494">
    <property type="entry name" value="FIST_C"/>
</dbReference>
<sequence length="869" mass="99542">MRIVNIIFDDFIQLKQDLEKNKITKQTQEKYFIQIFMGIIDKEIAQDLVNFFNKELHCEVLLTQSAKENISHTKILNSKILISVSCFEHSNIKSTYCPATLNANQVSKQIQQIVTPKTKLLILFVACGSFDHEDILGTLRRDMPHVIICGGRSWLYSGHTGLVGDKDGIYLEGLVCASIDSDVLYVQNNYIFGWEKIGLSMTITKSQNNIVEEINHQKALDIYKKYLGTHIFKNLEASNYTLPLVYYKDGIPLARVIYKILEDGRLVFNDALPEGTKVNFAFGLLENIQKETMEVRAKIPSNTQGIYFYSCVARMMFLGKNNLSDLLHSFDNIPSAGFFTSGEAYCSKDQGMFLGLTNTFVSLVEEKPEFSNETLQSTKEIKLDARSLTVDTMSHLMRATNQEILQLANKFEAYQQLVDGTMLHIFTDENLNILYTNEKMSEKSLYTQEELLGKNCLEFLDEEQKNQVISDILPVLYEKREWVGKLRQTKKDGTAYYVKLAVKAILNEKGEVTNYVIGELDDTEDELELISLRNDTHLLKKSIETKRYLLEQYNNIIDKNQSLFRLDLNKNFTYANEIFLKITGLKLENIIGRNVYEFIQEDEKWQFENVQKDLMQKGSYHGILEYTRPDGKKVYVKSAGYFIKDPNEIPIEIMAVGFDITQIIENIKEIETIQKDVIYAMGTICEGKSRETGNHIIRVAEYSALLAKLYGCSKEEQELLRIASPMHDIGKVGIADSILNKPGKLTPEEFEIMKTHTTIGQDIFKNSDRLILRTAGDIAGTHHEWWNGSGYPNQLSGEDIPLFGRITTIADVFDALSNDRCYKKAWPLPDVLEHIKSLRGKQFQPELVDLFLDNIDQFLEISKKYQDVV</sequence>
<dbReference type="RefSeq" id="WP_115579096.1">
    <property type="nucleotide sequence ID" value="NZ_NXLX01000010.1"/>
</dbReference>
<dbReference type="SMART" id="SM01204">
    <property type="entry name" value="FIST_C"/>
    <property type="match status" value="1"/>
</dbReference>
<dbReference type="Pfam" id="PF13487">
    <property type="entry name" value="HD_5"/>
    <property type="match status" value="1"/>
</dbReference>
<reference evidence="4 5" key="1">
    <citation type="submission" date="2018-04" db="EMBL/GenBank/DDBJ databases">
        <title>Novel Campyloabacter and Helicobacter Species and Strains.</title>
        <authorList>
            <person name="Mannion A.J."/>
            <person name="Shen Z."/>
            <person name="Fox J.G."/>
        </authorList>
    </citation>
    <scope>NUCLEOTIDE SEQUENCE [LARGE SCALE GENOMIC DNA]</scope>
    <source>
        <strain evidence="4 5">MIT 04-9362</strain>
    </source>
</reference>
<protein>
    <submittedName>
        <fullName evidence="4">Uncharacterized protein</fullName>
    </submittedName>
</protein>
<keyword evidence="5" id="KW-1185">Reference proteome</keyword>
<dbReference type="CDD" id="cd00130">
    <property type="entry name" value="PAS"/>
    <property type="match status" value="2"/>
</dbReference>
<dbReference type="PROSITE" id="PS50113">
    <property type="entry name" value="PAC"/>
    <property type="match status" value="1"/>
</dbReference>
<dbReference type="CDD" id="cd00077">
    <property type="entry name" value="HDc"/>
    <property type="match status" value="1"/>
</dbReference>
<gene>
    <name evidence="4" type="ORF">CQA57_04800</name>
</gene>
<evidence type="ECO:0000313" key="4">
    <source>
        <dbReference type="EMBL" id="RDU73504.1"/>
    </source>
</evidence>
<feature type="domain" description="HD-GYP" evidence="3">
    <location>
        <begin position="670"/>
        <end position="867"/>
    </location>
</feature>
<dbReference type="Pfam" id="PF13426">
    <property type="entry name" value="PAS_9"/>
    <property type="match status" value="2"/>
</dbReference>
<dbReference type="EMBL" id="NXLX01000010">
    <property type="protein sequence ID" value="RDU73504.1"/>
    <property type="molecule type" value="Genomic_DNA"/>
</dbReference>
<evidence type="ECO:0000259" key="1">
    <source>
        <dbReference type="PROSITE" id="PS50112"/>
    </source>
</evidence>
<dbReference type="InterPro" id="IPR035965">
    <property type="entry name" value="PAS-like_dom_sf"/>
</dbReference>
<dbReference type="InterPro" id="IPR001610">
    <property type="entry name" value="PAC"/>
</dbReference>
<organism evidence="4 5">
    <name type="scientific">Helicobacter anseris</name>
    <dbReference type="NCBI Taxonomy" id="375926"/>
    <lineage>
        <taxon>Bacteria</taxon>
        <taxon>Pseudomonadati</taxon>
        <taxon>Campylobacterota</taxon>
        <taxon>Epsilonproteobacteria</taxon>
        <taxon>Campylobacterales</taxon>
        <taxon>Helicobacteraceae</taxon>
        <taxon>Helicobacter</taxon>
    </lineage>
</organism>
<accession>A0A3D8J9G6</accession>
<dbReference type="SMART" id="SM00471">
    <property type="entry name" value="HDc"/>
    <property type="match status" value="1"/>
</dbReference>
<dbReference type="PANTHER" id="PTHR45228">
    <property type="entry name" value="CYCLIC DI-GMP PHOSPHODIESTERASE TM_0186-RELATED"/>
    <property type="match status" value="1"/>
</dbReference>
<dbReference type="InterPro" id="IPR000700">
    <property type="entry name" value="PAS-assoc_C"/>
</dbReference>
<proteinExistence type="predicted"/>
<dbReference type="AlphaFoldDB" id="A0A3D8J9G6"/>
<dbReference type="Gene3D" id="1.10.3210.10">
    <property type="entry name" value="Hypothetical protein af1432"/>
    <property type="match status" value="1"/>
</dbReference>
<dbReference type="OrthoDB" id="9781223at2"/>
<dbReference type="SMART" id="SM00091">
    <property type="entry name" value="PAS"/>
    <property type="match status" value="2"/>
</dbReference>
<dbReference type="InterPro" id="IPR000014">
    <property type="entry name" value="PAS"/>
</dbReference>
<feature type="domain" description="PAS" evidence="1">
    <location>
        <begin position="428"/>
        <end position="479"/>
    </location>
</feature>
<comment type="caution">
    <text evidence="4">The sequence shown here is derived from an EMBL/GenBank/DDBJ whole genome shotgun (WGS) entry which is preliminary data.</text>
</comment>
<dbReference type="PANTHER" id="PTHR45228:SF1">
    <property type="entry name" value="CYCLIC DI-GMP PHOSPHODIESTERASE TM_0186"/>
    <property type="match status" value="1"/>
</dbReference>
<dbReference type="SMART" id="SM00897">
    <property type="entry name" value="FIST"/>
    <property type="match status" value="1"/>
</dbReference>
<dbReference type="Gene3D" id="3.30.450.20">
    <property type="entry name" value="PAS domain"/>
    <property type="match status" value="2"/>
</dbReference>
<dbReference type="Pfam" id="PF10442">
    <property type="entry name" value="FIST_C"/>
    <property type="match status" value="1"/>
</dbReference>
<dbReference type="SUPFAM" id="SSF109604">
    <property type="entry name" value="HD-domain/PDEase-like"/>
    <property type="match status" value="1"/>
</dbReference>
<dbReference type="InterPro" id="IPR052020">
    <property type="entry name" value="Cyclic_di-GMP/3'3'-cGAMP_PDE"/>
</dbReference>
<dbReference type="InterPro" id="IPR037522">
    <property type="entry name" value="HD_GYP_dom"/>
</dbReference>
<name>A0A3D8J9G6_9HELI</name>